<gene>
    <name evidence="1" type="ORF">SAMN05444392_104137</name>
</gene>
<dbReference type="InterPro" id="IPR004622">
    <property type="entry name" value="DNA_pol_HolB"/>
</dbReference>
<dbReference type="PANTHER" id="PTHR11669">
    <property type="entry name" value="REPLICATION FACTOR C / DNA POLYMERASE III GAMMA-TAU SUBUNIT"/>
    <property type="match status" value="1"/>
</dbReference>
<name>A0A1M4X5T2_9BACL</name>
<dbReference type="SUPFAM" id="SSF52540">
    <property type="entry name" value="P-loop containing nucleoside triphosphate hydrolases"/>
    <property type="match status" value="1"/>
</dbReference>
<protein>
    <submittedName>
        <fullName evidence="1">DNA polymerase-3 subunit delta</fullName>
    </submittedName>
</protein>
<organism evidence="1 2">
    <name type="scientific">Seinonella peptonophila</name>
    <dbReference type="NCBI Taxonomy" id="112248"/>
    <lineage>
        <taxon>Bacteria</taxon>
        <taxon>Bacillati</taxon>
        <taxon>Bacillota</taxon>
        <taxon>Bacilli</taxon>
        <taxon>Bacillales</taxon>
        <taxon>Thermoactinomycetaceae</taxon>
        <taxon>Seinonella</taxon>
    </lineage>
</organism>
<reference evidence="1 2" key="1">
    <citation type="submission" date="2016-11" db="EMBL/GenBank/DDBJ databases">
        <authorList>
            <person name="Jaros S."/>
            <person name="Januszkiewicz K."/>
            <person name="Wedrychowicz H."/>
        </authorList>
    </citation>
    <scope>NUCLEOTIDE SEQUENCE [LARGE SCALE GENOMIC DNA]</scope>
    <source>
        <strain evidence="1 2">DSM 44666</strain>
    </source>
</reference>
<dbReference type="InterPro" id="IPR050238">
    <property type="entry name" value="DNA_Rep/Repair_Clamp_Loader"/>
</dbReference>
<dbReference type="AlphaFoldDB" id="A0A1M4X5T2"/>
<dbReference type="STRING" id="112248.SAMN05444392_104137"/>
<dbReference type="RefSeq" id="WP_073154528.1">
    <property type="nucleotide sequence ID" value="NZ_FQVL01000004.1"/>
</dbReference>
<accession>A0A1M4X5T2</accession>
<evidence type="ECO:0000313" key="1">
    <source>
        <dbReference type="EMBL" id="SHE88786.1"/>
    </source>
</evidence>
<dbReference type="Pfam" id="PF13177">
    <property type="entry name" value="DNA_pol3_delta2"/>
    <property type="match status" value="1"/>
</dbReference>
<dbReference type="Gene3D" id="3.40.50.300">
    <property type="entry name" value="P-loop containing nucleotide triphosphate hydrolases"/>
    <property type="match status" value="1"/>
</dbReference>
<dbReference type="GO" id="GO:0006261">
    <property type="term" value="P:DNA-templated DNA replication"/>
    <property type="evidence" value="ECO:0007669"/>
    <property type="project" value="TreeGrafter"/>
</dbReference>
<dbReference type="InterPro" id="IPR027417">
    <property type="entry name" value="P-loop_NTPase"/>
</dbReference>
<proteinExistence type="predicted"/>
<dbReference type="GO" id="GO:0008408">
    <property type="term" value="F:3'-5' exonuclease activity"/>
    <property type="evidence" value="ECO:0007669"/>
    <property type="project" value="InterPro"/>
</dbReference>
<dbReference type="PANTHER" id="PTHR11669:SF8">
    <property type="entry name" value="DNA POLYMERASE III SUBUNIT DELTA"/>
    <property type="match status" value="1"/>
</dbReference>
<sequence length="339" mass="39434">MSFTRFTGIEQVISFFQKALRNKRIAHAYCFYGSHDTAKELFAKELVKAIHCEEKRDDACGSCRSCRQIEHGNHLDVVTLQPEGSLIKIDQLRQLQQSFRYKSSSSKPKVVMIHHAEKMRAEAANSLLKFLEEPATPMVAILLTDQVQSLLPTIRSRCQQIRFPSLSPHIRSQQWQQYGLSTELAKLFAHLHLTLPSEEKSIDPNEWQRRITQIIKWNEAILKSQSQALLQLESEWFKQELEQNHLPLLLDILLLWDRELLLFMESGQTFLFPSWFEDIKKQAFTNEPKPLIQGFQQIMNARMQLENTFLQPKNIMERLVLELSTPTSESVPDTFQAID</sequence>
<keyword evidence="2" id="KW-1185">Reference proteome</keyword>
<dbReference type="EMBL" id="FQVL01000004">
    <property type="protein sequence ID" value="SHE88786.1"/>
    <property type="molecule type" value="Genomic_DNA"/>
</dbReference>
<dbReference type="GO" id="GO:0003887">
    <property type="term" value="F:DNA-directed DNA polymerase activity"/>
    <property type="evidence" value="ECO:0007669"/>
    <property type="project" value="InterPro"/>
</dbReference>
<dbReference type="NCBIfam" id="TIGR00678">
    <property type="entry name" value="holB"/>
    <property type="match status" value="1"/>
</dbReference>
<evidence type="ECO:0000313" key="2">
    <source>
        <dbReference type="Proteomes" id="UP000184476"/>
    </source>
</evidence>
<dbReference type="Proteomes" id="UP000184476">
    <property type="component" value="Unassembled WGS sequence"/>
</dbReference>